<keyword evidence="3" id="KW-0560">Oxidoreductase</keyword>
<evidence type="ECO:0000313" key="5">
    <source>
        <dbReference type="EMBL" id="PVY86252.1"/>
    </source>
</evidence>
<evidence type="ECO:0000259" key="4">
    <source>
        <dbReference type="Pfam" id="PF00881"/>
    </source>
</evidence>
<dbReference type="EMBL" id="QEKT01000001">
    <property type="protein sequence ID" value="PVY86252.1"/>
    <property type="molecule type" value="Genomic_DNA"/>
</dbReference>
<evidence type="ECO:0000256" key="2">
    <source>
        <dbReference type="ARBA" id="ARBA00022643"/>
    </source>
</evidence>
<sequence>MEFEKVVMNRHASRAFTDQKIDSTVLENIIRLAQKAPSWVNSQPVQVRIATGTTLEKMRQDHAQLNQDTSVHTDSVIPYRPKNEWDDRSQANMNAWFEGNIEHVGIDWRLLTTAAADEMYQAQAVVYLSLPQDYSEWSLIDLGAFSQNIMLAAADQGLGSLPAFEFVKYADALRTNLQLPNDQVPILGIGLGYIDEAAAINKIQADRVSIDQILTILK</sequence>
<keyword evidence="6" id="KW-1185">Reference proteome</keyword>
<dbReference type="SUPFAM" id="SSF55469">
    <property type="entry name" value="FMN-dependent nitroreductase-like"/>
    <property type="match status" value="1"/>
</dbReference>
<dbReference type="InterPro" id="IPR029479">
    <property type="entry name" value="Nitroreductase"/>
</dbReference>
<dbReference type="InterPro" id="IPR050627">
    <property type="entry name" value="Nitroreductase/BluB"/>
</dbReference>
<proteinExistence type="predicted"/>
<feature type="domain" description="Nitroreductase" evidence="4">
    <location>
        <begin position="8"/>
        <end position="193"/>
    </location>
</feature>
<dbReference type="Proteomes" id="UP000245433">
    <property type="component" value="Unassembled WGS sequence"/>
</dbReference>
<keyword evidence="1" id="KW-0285">Flavoprotein</keyword>
<dbReference type="AlphaFoldDB" id="A0A2U1DFC7"/>
<dbReference type="PANTHER" id="PTHR23026">
    <property type="entry name" value="NADPH NITROREDUCTASE"/>
    <property type="match status" value="1"/>
</dbReference>
<evidence type="ECO:0000313" key="6">
    <source>
        <dbReference type="Proteomes" id="UP000245433"/>
    </source>
</evidence>
<dbReference type="RefSeq" id="WP_089937488.1">
    <property type="nucleotide sequence ID" value="NZ_CAKOEX010000001.1"/>
</dbReference>
<dbReference type="Gene3D" id="3.40.109.10">
    <property type="entry name" value="NADH Oxidase"/>
    <property type="match status" value="1"/>
</dbReference>
<dbReference type="InterPro" id="IPR000415">
    <property type="entry name" value="Nitroreductase-like"/>
</dbReference>
<organism evidence="5 6">
    <name type="scientific">Convivina intestini</name>
    <dbReference type="NCBI Taxonomy" id="1505726"/>
    <lineage>
        <taxon>Bacteria</taxon>
        <taxon>Bacillati</taxon>
        <taxon>Bacillota</taxon>
        <taxon>Bacilli</taxon>
        <taxon>Lactobacillales</taxon>
        <taxon>Lactobacillaceae</taxon>
        <taxon>Convivina</taxon>
    </lineage>
</organism>
<protein>
    <submittedName>
        <fullName evidence="5">Nitroreductase</fullName>
    </submittedName>
</protein>
<dbReference type="CDD" id="cd02136">
    <property type="entry name" value="PnbA_NfnB-like"/>
    <property type="match status" value="1"/>
</dbReference>
<name>A0A2U1DFC7_9LACO</name>
<reference evidence="5 6" key="1">
    <citation type="submission" date="2018-04" db="EMBL/GenBank/DDBJ databases">
        <title>Genomic Encyclopedia of Type Strains, Phase IV (KMG-IV): sequencing the most valuable type-strain genomes for metagenomic binning, comparative biology and taxonomic classification.</title>
        <authorList>
            <person name="Goeker M."/>
        </authorList>
    </citation>
    <scope>NUCLEOTIDE SEQUENCE [LARGE SCALE GENOMIC DNA]</scope>
    <source>
        <strain evidence="5 6">DSM 28795</strain>
    </source>
</reference>
<evidence type="ECO:0000256" key="3">
    <source>
        <dbReference type="ARBA" id="ARBA00023002"/>
    </source>
</evidence>
<evidence type="ECO:0000256" key="1">
    <source>
        <dbReference type="ARBA" id="ARBA00022630"/>
    </source>
</evidence>
<accession>A0A2U1DFC7</accession>
<dbReference type="OrthoDB" id="9812105at2"/>
<comment type="caution">
    <text evidence="5">The sequence shown here is derived from an EMBL/GenBank/DDBJ whole genome shotgun (WGS) entry which is preliminary data.</text>
</comment>
<dbReference type="PANTHER" id="PTHR23026:SF90">
    <property type="entry name" value="IODOTYROSINE DEIODINASE 1"/>
    <property type="match status" value="1"/>
</dbReference>
<dbReference type="Pfam" id="PF00881">
    <property type="entry name" value="Nitroreductase"/>
    <property type="match status" value="1"/>
</dbReference>
<gene>
    <name evidence="5" type="ORF">C7384_101167</name>
</gene>
<dbReference type="GO" id="GO:0016491">
    <property type="term" value="F:oxidoreductase activity"/>
    <property type="evidence" value="ECO:0007669"/>
    <property type="project" value="UniProtKB-KW"/>
</dbReference>
<keyword evidence="2" id="KW-0288">FMN</keyword>